<dbReference type="Proteomes" id="UP000821837">
    <property type="component" value="Unassembled WGS sequence"/>
</dbReference>
<feature type="region of interest" description="Disordered" evidence="1">
    <location>
        <begin position="96"/>
        <end position="150"/>
    </location>
</feature>
<evidence type="ECO:0000313" key="2">
    <source>
        <dbReference type="EMBL" id="KAH7957560.1"/>
    </source>
</evidence>
<protein>
    <submittedName>
        <fullName evidence="2">Uncharacterized protein</fullName>
    </submittedName>
</protein>
<feature type="region of interest" description="Disordered" evidence="1">
    <location>
        <begin position="27"/>
        <end position="59"/>
    </location>
</feature>
<keyword evidence="3" id="KW-1185">Reference proteome</keyword>
<proteinExistence type="predicted"/>
<dbReference type="EMBL" id="JABSTV010001250">
    <property type="protein sequence ID" value="KAH7957560.1"/>
    <property type="molecule type" value="Genomic_DNA"/>
</dbReference>
<evidence type="ECO:0000256" key="1">
    <source>
        <dbReference type="SAM" id="MobiDB-lite"/>
    </source>
</evidence>
<dbReference type="AlphaFoldDB" id="A0A9D4SZ14"/>
<feature type="compositionally biased region" description="Polar residues" evidence="1">
    <location>
        <begin position="41"/>
        <end position="59"/>
    </location>
</feature>
<reference evidence="2" key="1">
    <citation type="journal article" date="2020" name="Cell">
        <title>Large-Scale Comparative Analyses of Tick Genomes Elucidate Their Genetic Diversity and Vector Capacities.</title>
        <authorList>
            <consortium name="Tick Genome and Microbiome Consortium (TIGMIC)"/>
            <person name="Jia N."/>
            <person name="Wang J."/>
            <person name="Shi W."/>
            <person name="Du L."/>
            <person name="Sun Y."/>
            <person name="Zhan W."/>
            <person name="Jiang J.F."/>
            <person name="Wang Q."/>
            <person name="Zhang B."/>
            <person name="Ji P."/>
            <person name="Bell-Sakyi L."/>
            <person name="Cui X.M."/>
            <person name="Yuan T.T."/>
            <person name="Jiang B.G."/>
            <person name="Yang W.F."/>
            <person name="Lam T.T."/>
            <person name="Chang Q.C."/>
            <person name="Ding S.J."/>
            <person name="Wang X.J."/>
            <person name="Zhu J.G."/>
            <person name="Ruan X.D."/>
            <person name="Zhao L."/>
            <person name="Wei J.T."/>
            <person name="Ye R.Z."/>
            <person name="Que T.C."/>
            <person name="Du C.H."/>
            <person name="Zhou Y.H."/>
            <person name="Cheng J.X."/>
            <person name="Dai P.F."/>
            <person name="Guo W.B."/>
            <person name="Han X.H."/>
            <person name="Huang E.J."/>
            <person name="Li L.F."/>
            <person name="Wei W."/>
            <person name="Gao Y.C."/>
            <person name="Liu J.Z."/>
            <person name="Shao H.Z."/>
            <person name="Wang X."/>
            <person name="Wang C.C."/>
            <person name="Yang T.C."/>
            <person name="Huo Q.B."/>
            <person name="Li W."/>
            <person name="Chen H.Y."/>
            <person name="Chen S.E."/>
            <person name="Zhou L.G."/>
            <person name="Ni X.B."/>
            <person name="Tian J.H."/>
            <person name="Sheng Y."/>
            <person name="Liu T."/>
            <person name="Pan Y.S."/>
            <person name="Xia L.Y."/>
            <person name="Li J."/>
            <person name="Zhao F."/>
            <person name="Cao W.C."/>
        </authorList>
    </citation>
    <scope>NUCLEOTIDE SEQUENCE</scope>
    <source>
        <strain evidence="2">Rsan-2018</strain>
    </source>
</reference>
<organism evidence="2 3">
    <name type="scientific">Rhipicephalus sanguineus</name>
    <name type="common">Brown dog tick</name>
    <name type="synonym">Ixodes sanguineus</name>
    <dbReference type="NCBI Taxonomy" id="34632"/>
    <lineage>
        <taxon>Eukaryota</taxon>
        <taxon>Metazoa</taxon>
        <taxon>Ecdysozoa</taxon>
        <taxon>Arthropoda</taxon>
        <taxon>Chelicerata</taxon>
        <taxon>Arachnida</taxon>
        <taxon>Acari</taxon>
        <taxon>Parasitiformes</taxon>
        <taxon>Ixodida</taxon>
        <taxon>Ixodoidea</taxon>
        <taxon>Ixodidae</taxon>
        <taxon>Rhipicephalinae</taxon>
        <taxon>Rhipicephalus</taxon>
        <taxon>Rhipicephalus</taxon>
    </lineage>
</organism>
<name>A0A9D4SZ14_RHISA</name>
<comment type="caution">
    <text evidence="2">The sequence shown here is derived from an EMBL/GenBank/DDBJ whole genome shotgun (WGS) entry which is preliminary data.</text>
</comment>
<evidence type="ECO:0000313" key="3">
    <source>
        <dbReference type="Proteomes" id="UP000821837"/>
    </source>
</evidence>
<accession>A0A9D4SZ14</accession>
<sequence>MPKNQAPKPMKEQCSKKVALLSKQKTAQEQVQWLPARSTETRATTMKTTGKSAATETTQEAMKTVVKEGKAPSIKSESAAAKAAKLRQRWSLDQISAGSQKAMKQKRARLATVATAKRRSPGGSGDAPAETHGEPVAKWPHIKPNSMLKK</sequence>
<reference evidence="2" key="2">
    <citation type="submission" date="2021-09" db="EMBL/GenBank/DDBJ databases">
        <authorList>
            <person name="Jia N."/>
            <person name="Wang J."/>
            <person name="Shi W."/>
            <person name="Du L."/>
            <person name="Sun Y."/>
            <person name="Zhan W."/>
            <person name="Jiang J."/>
            <person name="Wang Q."/>
            <person name="Zhang B."/>
            <person name="Ji P."/>
            <person name="Sakyi L.B."/>
            <person name="Cui X."/>
            <person name="Yuan T."/>
            <person name="Jiang B."/>
            <person name="Yang W."/>
            <person name="Lam T.T.-Y."/>
            <person name="Chang Q."/>
            <person name="Ding S."/>
            <person name="Wang X."/>
            <person name="Zhu J."/>
            <person name="Ruan X."/>
            <person name="Zhao L."/>
            <person name="Wei J."/>
            <person name="Que T."/>
            <person name="Du C."/>
            <person name="Cheng J."/>
            <person name="Dai P."/>
            <person name="Han X."/>
            <person name="Huang E."/>
            <person name="Gao Y."/>
            <person name="Liu J."/>
            <person name="Shao H."/>
            <person name="Ye R."/>
            <person name="Li L."/>
            <person name="Wei W."/>
            <person name="Wang X."/>
            <person name="Wang C."/>
            <person name="Huo Q."/>
            <person name="Li W."/>
            <person name="Guo W."/>
            <person name="Chen H."/>
            <person name="Chen S."/>
            <person name="Zhou L."/>
            <person name="Zhou L."/>
            <person name="Ni X."/>
            <person name="Tian J."/>
            <person name="Zhou Y."/>
            <person name="Sheng Y."/>
            <person name="Liu T."/>
            <person name="Pan Y."/>
            <person name="Xia L."/>
            <person name="Li J."/>
            <person name="Zhao F."/>
            <person name="Cao W."/>
        </authorList>
    </citation>
    <scope>NUCLEOTIDE SEQUENCE</scope>
    <source>
        <strain evidence="2">Rsan-2018</strain>
        <tissue evidence="2">Larvae</tissue>
    </source>
</reference>
<gene>
    <name evidence="2" type="ORF">HPB52_020139</name>
</gene>